<evidence type="ECO:0000313" key="3">
    <source>
        <dbReference type="Proteomes" id="UP000008370"/>
    </source>
</evidence>
<dbReference type="AlphaFoldDB" id="K5VQV5"/>
<evidence type="ECO:0000256" key="1">
    <source>
        <dbReference type="SAM" id="MobiDB-lite"/>
    </source>
</evidence>
<organism evidence="2 3">
    <name type="scientific">Phanerochaete carnosa (strain HHB-10118-sp)</name>
    <name type="common">White-rot fungus</name>
    <name type="synonym">Peniophora carnosa</name>
    <dbReference type="NCBI Taxonomy" id="650164"/>
    <lineage>
        <taxon>Eukaryota</taxon>
        <taxon>Fungi</taxon>
        <taxon>Dikarya</taxon>
        <taxon>Basidiomycota</taxon>
        <taxon>Agaricomycotina</taxon>
        <taxon>Agaricomycetes</taxon>
        <taxon>Polyporales</taxon>
        <taxon>Phanerochaetaceae</taxon>
        <taxon>Phanerochaete</taxon>
    </lineage>
</organism>
<sequence>MLFRSLELRSAKDVRFLKDIVSSPGFTASCLSESIKWIYIRQEATGAKPWLHHVHGLSTRLQNTTFVCLVEKHADDTASTAGRWAPFESIPTVTPSYVRLSTLTLRNVVFTSKTELVRLVDNFPTLEYCFCERLTFLDPSPAVRPRRLRRRPPPARRAFRCRIDDCKDMVTPIQVALAADIVAPARRMGLDDSTWDTTFHRLLALVPNEPGDAFVYGVPNQSIPNIIGASVRVCRSSVGQDAGSLFAHIDSIALELQFIDVEVANNLAWDGLRPVIDSPHMRCLRIVHGGPEYHDFVVAKRILCSVLRRAQLTWALESGKLQFGSRWYAENYVTSADILLVPTEHTIDGIMITLDITKQAEWLLRPVHSRFEKERKETREHYLQKLVMNRTSGVSMDAVPAIIPSTADSAQGSVVGQMWEAAEGDGPGDEQDEERPASVTTAYRGEGVGKTWALSAGRMCRRRIVATARKFVNFMASASL</sequence>
<accession>K5VQV5</accession>
<evidence type="ECO:0000313" key="2">
    <source>
        <dbReference type="EMBL" id="EKM48954.1"/>
    </source>
</evidence>
<protein>
    <submittedName>
        <fullName evidence="2">Uncharacterized protein</fullName>
    </submittedName>
</protein>
<reference evidence="2 3" key="1">
    <citation type="journal article" date="2012" name="BMC Genomics">
        <title>Comparative genomics of the white-rot fungi, Phanerochaete carnosa and P. chrysosporium, to elucidate the genetic basis of the distinct wood types they colonize.</title>
        <authorList>
            <person name="Suzuki H."/>
            <person name="MacDonald J."/>
            <person name="Syed K."/>
            <person name="Salamov A."/>
            <person name="Hori C."/>
            <person name="Aerts A."/>
            <person name="Henrissat B."/>
            <person name="Wiebenga A."/>
            <person name="vanKuyk P.A."/>
            <person name="Barry K."/>
            <person name="Lindquist E."/>
            <person name="LaButti K."/>
            <person name="Lapidus A."/>
            <person name="Lucas S."/>
            <person name="Coutinho P."/>
            <person name="Gong Y."/>
            <person name="Samejima M."/>
            <person name="Mahadevan R."/>
            <person name="Abou-Zaid M."/>
            <person name="de Vries R.P."/>
            <person name="Igarashi K."/>
            <person name="Yadav J.S."/>
            <person name="Grigoriev I.V."/>
            <person name="Master E.R."/>
        </authorList>
    </citation>
    <scope>NUCLEOTIDE SEQUENCE [LARGE SCALE GENOMIC DNA]</scope>
    <source>
        <strain evidence="2 3">HHB-10118-sp</strain>
    </source>
</reference>
<dbReference type="OrthoDB" id="10680345at2759"/>
<dbReference type="RefSeq" id="XP_007402497.1">
    <property type="nucleotide sequence ID" value="XM_007402435.1"/>
</dbReference>
<dbReference type="Proteomes" id="UP000008370">
    <property type="component" value="Unassembled WGS sequence"/>
</dbReference>
<dbReference type="EMBL" id="JH930621">
    <property type="protein sequence ID" value="EKM48954.1"/>
    <property type="molecule type" value="Genomic_DNA"/>
</dbReference>
<feature type="region of interest" description="Disordered" evidence="1">
    <location>
        <begin position="421"/>
        <end position="442"/>
    </location>
</feature>
<keyword evidence="3" id="KW-1185">Reference proteome</keyword>
<proteinExistence type="predicted"/>
<dbReference type="HOGENOM" id="CLU_024266_0_0_1"/>
<dbReference type="PROSITE" id="PS51257">
    <property type="entry name" value="PROKAR_LIPOPROTEIN"/>
    <property type="match status" value="1"/>
</dbReference>
<feature type="compositionally biased region" description="Acidic residues" evidence="1">
    <location>
        <begin position="422"/>
        <end position="433"/>
    </location>
</feature>
<name>K5VQV5_PHACS</name>
<dbReference type="InParanoid" id="K5VQV5"/>
<dbReference type="KEGG" id="pco:PHACADRAFT_202190"/>
<dbReference type="GeneID" id="18911815"/>
<gene>
    <name evidence="2" type="ORF">PHACADRAFT_202190</name>
</gene>